<evidence type="ECO:0000313" key="2">
    <source>
        <dbReference type="Proteomes" id="UP001237869"/>
    </source>
</evidence>
<dbReference type="AlphaFoldDB" id="A0AAJ6JYC3"/>
<reference evidence="1" key="1">
    <citation type="submission" date="2022-02" db="EMBL/GenBank/DDBJ databases">
        <title>Long-read sequencing of the primary endosymbionts of Cacopsylla melanoneura.</title>
        <authorList>
            <person name="Dittmer J."/>
            <person name="Corretto E."/>
            <person name="Stauffer C."/>
            <person name="Schuler H."/>
        </authorList>
    </citation>
    <scope>NUCLEOTIDE SEQUENCE</scope>
    <source>
        <strain evidence="1">Cmel4</strain>
    </source>
</reference>
<dbReference type="RefSeq" id="WP_280956009.1">
    <property type="nucleotide sequence ID" value="NZ_CP092145.1"/>
</dbReference>
<accession>A0AAJ6JYC3</accession>
<sequence>MKYNFNVFKKNCLKNLLKFGKIKSNFIRLKKNLKFLNFFLFKYFNEKIKLSLIKLFYKKGDFSLVGELSFSFYKKKYFLK</sequence>
<evidence type="ECO:0000313" key="1">
    <source>
        <dbReference type="EMBL" id="WGS67205.1"/>
    </source>
</evidence>
<organism evidence="1 2">
    <name type="scientific">Carsonella ruddii</name>
    <dbReference type="NCBI Taxonomy" id="114186"/>
    <lineage>
        <taxon>Bacteria</taxon>
        <taxon>Pseudomonadati</taxon>
        <taxon>Pseudomonadota</taxon>
        <taxon>Gammaproteobacteria</taxon>
        <taxon>Oceanospirillales</taxon>
        <taxon>Halomonadaceae</taxon>
        <taxon>Zymobacter group</taxon>
        <taxon>Candidatus Carsonella</taxon>
    </lineage>
</organism>
<dbReference type="Proteomes" id="UP001237869">
    <property type="component" value="Chromosome"/>
</dbReference>
<proteinExistence type="predicted"/>
<protein>
    <submittedName>
        <fullName evidence="1">Uncharacterized protein</fullName>
    </submittedName>
</protein>
<gene>
    <name evidence="1" type="ORF">MEJ65_00885</name>
</gene>
<dbReference type="EMBL" id="CP092148">
    <property type="protein sequence ID" value="WGS67205.1"/>
    <property type="molecule type" value="Genomic_DNA"/>
</dbReference>
<name>A0AAJ6JYC3_CARRU</name>